<evidence type="ECO:0000313" key="7">
    <source>
        <dbReference type="Proteomes" id="UP001548713"/>
    </source>
</evidence>
<evidence type="ECO:0000256" key="4">
    <source>
        <dbReference type="ARBA" id="ARBA00023136"/>
    </source>
</evidence>
<sequence length="218" mass="24268">MGSSMANAPEKTGSSWVNLLVDFGPLLVFFFTYRHFSPAEESSLGIVLAVTKGTIAFMVATLVALIVSKWRLGRISPMVWLSTSLILGFGALTVFLNDPFWIQIKPTAVYLIFAGVLFGGLAKGKPMLRYLLQSAFEGLNDEGWMKLSRNWAVFFLFLAALNEVLRQVLTFGGWLQAKLWLFTGLSFLFTFSQIPMVLRHGMGEKATTEMIENPPVDQ</sequence>
<comment type="subcellular location">
    <subcellularLocation>
        <location evidence="5">Cell inner membrane</location>
        <topology evidence="5">Multi-pass membrane protein</topology>
    </subcellularLocation>
</comment>
<keyword evidence="3 5" id="KW-1133">Transmembrane helix</keyword>
<feature type="transmembrane region" description="Helical" evidence="5">
    <location>
        <begin position="12"/>
        <end position="33"/>
    </location>
</feature>
<comment type="similarity">
    <text evidence="5">Belongs to the YciB family.</text>
</comment>
<dbReference type="InterPro" id="IPR006008">
    <property type="entry name" value="YciB"/>
</dbReference>
<comment type="caution">
    <text evidence="6">The sequence shown here is derived from an EMBL/GenBank/DDBJ whole genome shotgun (WGS) entry which is preliminary data.</text>
</comment>
<name>A0ABV2CYT2_9SPHN</name>
<feature type="transmembrane region" description="Helical" evidence="5">
    <location>
        <begin position="179"/>
        <end position="198"/>
    </location>
</feature>
<dbReference type="EMBL" id="JBEWLY010000008">
    <property type="protein sequence ID" value="MET1754763.1"/>
    <property type="molecule type" value="Genomic_DNA"/>
</dbReference>
<keyword evidence="5" id="KW-0997">Cell inner membrane</keyword>
<accession>A0ABV2CYT2</accession>
<dbReference type="PANTHER" id="PTHR36917:SF1">
    <property type="entry name" value="INNER MEMBRANE-SPANNING PROTEIN YCIB"/>
    <property type="match status" value="1"/>
</dbReference>
<organism evidence="6 7">
    <name type="scientific">Novosphingobium kalidii</name>
    <dbReference type="NCBI Taxonomy" id="3230299"/>
    <lineage>
        <taxon>Bacteria</taxon>
        <taxon>Pseudomonadati</taxon>
        <taxon>Pseudomonadota</taxon>
        <taxon>Alphaproteobacteria</taxon>
        <taxon>Sphingomonadales</taxon>
        <taxon>Sphingomonadaceae</taxon>
        <taxon>Novosphingobium</taxon>
    </lineage>
</organism>
<evidence type="ECO:0000256" key="1">
    <source>
        <dbReference type="ARBA" id="ARBA00022475"/>
    </source>
</evidence>
<keyword evidence="1 5" id="KW-1003">Cell membrane</keyword>
<keyword evidence="2 5" id="KW-0812">Transmembrane</keyword>
<evidence type="ECO:0000256" key="3">
    <source>
        <dbReference type="ARBA" id="ARBA00022989"/>
    </source>
</evidence>
<dbReference type="HAMAP" id="MF_00189">
    <property type="entry name" value="YciB"/>
    <property type="match status" value="1"/>
</dbReference>
<feature type="transmembrane region" description="Helical" evidence="5">
    <location>
        <begin position="79"/>
        <end position="96"/>
    </location>
</feature>
<reference evidence="6 7" key="1">
    <citation type="submission" date="2024-07" db="EMBL/GenBank/DDBJ databases">
        <title>Novosphingobium kalidii RD2P27.</title>
        <authorList>
            <person name="Sun J.-Q."/>
        </authorList>
    </citation>
    <scope>NUCLEOTIDE SEQUENCE [LARGE SCALE GENOMIC DNA]</scope>
    <source>
        <strain evidence="6 7">RD2P27</strain>
    </source>
</reference>
<feature type="transmembrane region" description="Helical" evidence="5">
    <location>
        <begin position="151"/>
        <end position="173"/>
    </location>
</feature>
<feature type="transmembrane region" description="Helical" evidence="5">
    <location>
        <begin position="45"/>
        <end position="67"/>
    </location>
</feature>
<keyword evidence="4 5" id="KW-0472">Membrane</keyword>
<dbReference type="PANTHER" id="PTHR36917">
    <property type="entry name" value="INTRACELLULAR SEPTATION PROTEIN A-RELATED"/>
    <property type="match status" value="1"/>
</dbReference>
<evidence type="ECO:0000313" key="6">
    <source>
        <dbReference type="EMBL" id="MET1754763.1"/>
    </source>
</evidence>
<evidence type="ECO:0000256" key="2">
    <source>
        <dbReference type="ARBA" id="ARBA00022692"/>
    </source>
</evidence>
<keyword evidence="7" id="KW-1185">Reference proteome</keyword>
<dbReference type="Pfam" id="PF04279">
    <property type="entry name" value="IspA"/>
    <property type="match status" value="1"/>
</dbReference>
<comment type="function">
    <text evidence="5">Plays a role in cell envelope biogenesis, maintenance of cell envelope integrity and membrane homeostasis.</text>
</comment>
<feature type="transmembrane region" description="Helical" evidence="5">
    <location>
        <begin position="102"/>
        <end position="122"/>
    </location>
</feature>
<proteinExistence type="inferred from homology"/>
<evidence type="ECO:0000256" key="5">
    <source>
        <dbReference type="HAMAP-Rule" id="MF_00189"/>
    </source>
</evidence>
<gene>
    <name evidence="5" type="primary">yciB</name>
    <name evidence="6" type="ORF">ABVV53_04720</name>
</gene>
<protein>
    <recommendedName>
        <fullName evidence="5">Inner membrane-spanning protein YciB</fullName>
    </recommendedName>
</protein>
<dbReference type="Proteomes" id="UP001548713">
    <property type="component" value="Unassembled WGS sequence"/>
</dbReference>
<dbReference type="RefSeq" id="WP_353983227.1">
    <property type="nucleotide sequence ID" value="NZ_JBEWLY010000008.1"/>
</dbReference>